<evidence type="ECO:0008006" key="4">
    <source>
        <dbReference type="Google" id="ProtNLM"/>
    </source>
</evidence>
<dbReference type="RefSeq" id="WP_109016393.1">
    <property type="nucleotide sequence ID" value="NZ_BDOQ01000017.1"/>
</dbReference>
<dbReference type="AlphaFoldDB" id="A0A2R5FAH4"/>
<dbReference type="Proteomes" id="UP000245081">
    <property type="component" value="Unassembled WGS sequence"/>
</dbReference>
<dbReference type="EMBL" id="BDOQ01000017">
    <property type="protein sequence ID" value="GBG15232.1"/>
    <property type="molecule type" value="Genomic_DNA"/>
</dbReference>
<reference evidence="2 3" key="1">
    <citation type="journal article" date="2018" name="Environ. Microbiol.">
        <title>Isolation and genomic characterization of Novimethylophilus kurashikiensis gen. nov. sp. nov., a new lanthanide-dependent methylotrophic species of Methylophilaceae.</title>
        <authorList>
            <person name="Lv H."/>
            <person name="Sahin N."/>
            <person name="Tani A."/>
        </authorList>
    </citation>
    <scope>NUCLEOTIDE SEQUENCE [LARGE SCALE GENOMIC DNA]</scope>
    <source>
        <strain evidence="2 3">La2-4</strain>
    </source>
</reference>
<evidence type="ECO:0000256" key="1">
    <source>
        <dbReference type="SAM" id="SignalP"/>
    </source>
</evidence>
<keyword evidence="1" id="KW-0732">Signal</keyword>
<dbReference type="OrthoDB" id="8527941at2"/>
<feature type="signal peptide" evidence="1">
    <location>
        <begin position="1"/>
        <end position="20"/>
    </location>
</feature>
<evidence type="ECO:0000313" key="3">
    <source>
        <dbReference type="Proteomes" id="UP000245081"/>
    </source>
</evidence>
<proteinExistence type="predicted"/>
<evidence type="ECO:0000313" key="2">
    <source>
        <dbReference type="EMBL" id="GBG15232.1"/>
    </source>
</evidence>
<comment type="caution">
    <text evidence="2">The sequence shown here is derived from an EMBL/GenBank/DDBJ whole genome shotgun (WGS) entry which is preliminary data.</text>
</comment>
<organism evidence="2 3">
    <name type="scientific">Novimethylophilus kurashikiensis</name>
    <dbReference type="NCBI Taxonomy" id="1825523"/>
    <lineage>
        <taxon>Bacteria</taxon>
        <taxon>Pseudomonadati</taxon>
        <taxon>Pseudomonadota</taxon>
        <taxon>Betaproteobacteria</taxon>
        <taxon>Nitrosomonadales</taxon>
        <taxon>Methylophilaceae</taxon>
        <taxon>Novimethylophilus</taxon>
    </lineage>
</organism>
<name>A0A2R5FAH4_9PROT</name>
<accession>A0A2R5FAH4</accession>
<dbReference type="InterPro" id="IPR025293">
    <property type="entry name" value="YfiR/HmsC-like"/>
</dbReference>
<gene>
    <name evidence="2" type="ORF">NMK_2835</name>
</gene>
<feature type="chain" id="PRO_5015325482" description="DUF4154 domain-containing protein" evidence="1">
    <location>
        <begin position="21"/>
        <end position="169"/>
    </location>
</feature>
<sequence length="169" mass="18671">MTLPRLTLIALTLASPAVLADPVPEYEMKAAFLYNFASFTEWPEPIAGNFNLCVFSNDPIGNALSSLEGKPIQNARLSVLRITETAQARQCQLLYWSDSGVVNVRRLLQNVADLPILTVSADGESERAGAMINMTVENNKLAFSVDVEPAHRARLNLSSKMLRLAYRVY</sequence>
<dbReference type="Pfam" id="PF13689">
    <property type="entry name" value="DUF4154"/>
    <property type="match status" value="1"/>
</dbReference>
<protein>
    <recommendedName>
        <fullName evidence="4">DUF4154 domain-containing protein</fullName>
    </recommendedName>
</protein>
<keyword evidence="3" id="KW-1185">Reference proteome</keyword>